<feature type="transmembrane region" description="Helical" evidence="1">
    <location>
        <begin position="12"/>
        <end position="28"/>
    </location>
</feature>
<proteinExistence type="predicted"/>
<keyword evidence="1" id="KW-1133">Transmembrane helix</keyword>
<organism evidence="2 3">
    <name type="scientific">Xylona heveae (strain CBS 132557 / TC161)</name>
    <dbReference type="NCBI Taxonomy" id="1328760"/>
    <lineage>
        <taxon>Eukaryota</taxon>
        <taxon>Fungi</taxon>
        <taxon>Dikarya</taxon>
        <taxon>Ascomycota</taxon>
        <taxon>Pezizomycotina</taxon>
        <taxon>Xylonomycetes</taxon>
        <taxon>Xylonales</taxon>
        <taxon>Xylonaceae</taxon>
        <taxon>Xylona</taxon>
    </lineage>
</organism>
<evidence type="ECO:0000313" key="2">
    <source>
        <dbReference type="EMBL" id="KZF21995.1"/>
    </source>
</evidence>
<keyword evidence="3" id="KW-1185">Reference proteome</keyword>
<dbReference type="Proteomes" id="UP000076632">
    <property type="component" value="Unassembled WGS sequence"/>
</dbReference>
<dbReference type="InParanoid" id="A0A165GBP4"/>
<reference evidence="2 3" key="1">
    <citation type="journal article" date="2016" name="Fungal Biol.">
        <title>The genome of Xylona heveae provides a window into fungal endophytism.</title>
        <authorList>
            <person name="Gazis R."/>
            <person name="Kuo A."/>
            <person name="Riley R."/>
            <person name="LaButti K."/>
            <person name="Lipzen A."/>
            <person name="Lin J."/>
            <person name="Amirebrahimi M."/>
            <person name="Hesse C.N."/>
            <person name="Spatafora J.W."/>
            <person name="Henrissat B."/>
            <person name="Hainaut M."/>
            <person name="Grigoriev I.V."/>
            <person name="Hibbett D.S."/>
        </authorList>
    </citation>
    <scope>NUCLEOTIDE SEQUENCE [LARGE SCALE GENOMIC DNA]</scope>
    <source>
        <strain evidence="2 3">TC161</strain>
    </source>
</reference>
<evidence type="ECO:0000256" key="1">
    <source>
        <dbReference type="SAM" id="Phobius"/>
    </source>
</evidence>
<keyword evidence="1" id="KW-0472">Membrane</keyword>
<gene>
    <name evidence="2" type="ORF">L228DRAFT_239023</name>
</gene>
<evidence type="ECO:0000313" key="3">
    <source>
        <dbReference type="Proteomes" id="UP000076632"/>
    </source>
</evidence>
<dbReference type="GeneID" id="28896242"/>
<protein>
    <submittedName>
        <fullName evidence="2">Uncharacterized protein</fullName>
    </submittedName>
</protein>
<accession>A0A165GBP4</accession>
<sequence length="159" mass="18178">MTSNVQHKQGSIALIFWMLFIFVLFPLAKIHEVMPQSSCATRAEIGSTRPLEPFSCDIAYLTTRAPCFYTVQAFDDTRFEATKLVAFVITDGGTFVYECQMIELSEKISFQMLQKLRPVSDAPQSSQSLETDNMISYGNRSSKGLRQFFLFKKYFRCGF</sequence>
<dbReference type="RefSeq" id="XP_018187550.1">
    <property type="nucleotide sequence ID" value="XM_018331105.1"/>
</dbReference>
<dbReference type="EMBL" id="KV407459">
    <property type="protein sequence ID" value="KZF21995.1"/>
    <property type="molecule type" value="Genomic_DNA"/>
</dbReference>
<dbReference type="AlphaFoldDB" id="A0A165GBP4"/>
<name>A0A165GBP4_XYLHT</name>
<keyword evidence="1" id="KW-0812">Transmembrane</keyword>